<dbReference type="AlphaFoldDB" id="A0A5N5EXJ2"/>
<comment type="caution">
    <text evidence="2">The sequence shown here is derived from an EMBL/GenBank/DDBJ whole genome shotgun (WGS) entry which is preliminary data.</text>
</comment>
<keyword evidence="1" id="KW-0472">Membrane</keyword>
<accession>A0A5N5EXJ2</accession>
<organism evidence="2 3">
    <name type="scientific">Pyrus ussuriensis x Pyrus communis</name>
    <dbReference type="NCBI Taxonomy" id="2448454"/>
    <lineage>
        <taxon>Eukaryota</taxon>
        <taxon>Viridiplantae</taxon>
        <taxon>Streptophyta</taxon>
        <taxon>Embryophyta</taxon>
        <taxon>Tracheophyta</taxon>
        <taxon>Spermatophyta</taxon>
        <taxon>Magnoliopsida</taxon>
        <taxon>eudicotyledons</taxon>
        <taxon>Gunneridae</taxon>
        <taxon>Pentapetalae</taxon>
        <taxon>rosids</taxon>
        <taxon>fabids</taxon>
        <taxon>Rosales</taxon>
        <taxon>Rosaceae</taxon>
        <taxon>Amygdaloideae</taxon>
        <taxon>Maleae</taxon>
        <taxon>Pyrus</taxon>
    </lineage>
</organism>
<keyword evidence="3" id="KW-1185">Reference proteome</keyword>
<reference evidence="3" key="2">
    <citation type="submission" date="2019-10" db="EMBL/GenBank/DDBJ databases">
        <title>A de novo genome assembly of a pear dwarfing rootstock.</title>
        <authorList>
            <person name="Wang F."/>
            <person name="Wang J."/>
            <person name="Li S."/>
            <person name="Zhang Y."/>
            <person name="Fang M."/>
            <person name="Ma L."/>
            <person name="Zhao Y."/>
            <person name="Jiang S."/>
        </authorList>
    </citation>
    <scope>NUCLEOTIDE SEQUENCE [LARGE SCALE GENOMIC DNA]</scope>
</reference>
<keyword evidence="1" id="KW-0812">Transmembrane</keyword>
<dbReference type="EMBL" id="SMOL01000781">
    <property type="protein sequence ID" value="KAB2595649.1"/>
    <property type="molecule type" value="Genomic_DNA"/>
</dbReference>
<gene>
    <name evidence="2" type="ORF">D8674_031099</name>
</gene>
<feature type="transmembrane region" description="Helical" evidence="1">
    <location>
        <begin position="111"/>
        <end position="131"/>
    </location>
</feature>
<protein>
    <submittedName>
        <fullName evidence="2">Uncharacterized protein</fullName>
    </submittedName>
</protein>
<reference evidence="2 3" key="3">
    <citation type="submission" date="2019-11" db="EMBL/GenBank/DDBJ databases">
        <title>A de novo genome assembly of a pear dwarfing rootstock.</title>
        <authorList>
            <person name="Wang F."/>
            <person name="Wang J."/>
            <person name="Li S."/>
            <person name="Zhang Y."/>
            <person name="Fang M."/>
            <person name="Ma L."/>
            <person name="Zhao Y."/>
            <person name="Jiang S."/>
        </authorList>
    </citation>
    <scope>NUCLEOTIDE SEQUENCE [LARGE SCALE GENOMIC DNA]</scope>
    <source>
        <strain evidence="2">S2</strain>
        <tissue evidence="2">Leaf</tissue>
    </source>
</reference>
<name>A0A5N5EXJ2_9ROSA</name>
<proteinExistence type="predicted"/>
<sequence length="132" mass="15063">MNIVKIMRRALTFLPARVFTTPSPSPCYLPSLAVFFVSLYKLHPDSWLLSTSFWLSCLCGCAREADRDRMLHFMRRCSAGDEELDESRFTVVVADAVDVSRVCKFICALRLQLLVGPFLVCLSWPLFCLFIC</sequence>
<reference evidence="2 3" key="1">
    <citation type="submission" date="2019-09" db="EMBL/GenBank/DDBJ databases">
        <authorList>
            <person name="Ou C."/>
        </authorList>
    </citation>
    <scope>NUCLEOTIDE SEQUENCE [LARGE SCALE GENOMIC DNA]</scope>
    <source>
        <strain evidence="2">S2</strain>
        <tissue evidence="2">Leaf</tissue>
    </source>
</reference>
<evidence type="ECO:0000313" key="2">
    <source>
        <dbReference type="EMBL" id="KAB2595649.1"/>
    </source>
</evidence>
<evidence type="ECO:0000256" key="1">
    <source>
        <dbReference type="SAM" id="Phobius"/>
    </source>
</evidence>
<dbReference type="Proteomes" id="UP000327157">
    <property type="component" value="Chromosome 7"/>
</dbReference>
<evidence type="ECO:0000313" key="3">
    <source>
        <dbReference type="Proteomes" id="UP000327157"/>
    </source>
</evidence>
<keyword evidence="1" id="KW-1133">Transmembrane helix</keyword>